<feature type="compositionally biased region" description="Basic and acidic residues" evidence="2">
    <location>
        <begin position="540"/>
        <end position="549"/>
    </location>
</feature>
<feature type="coiled-coil region" evidence="1">
    <location>
        <begin position="492"/>
        <end position="526"/>
    </location>
</feature>
<accession>A0ABZ1URS8</accession>
<feature type="region of interest" description="Disordered" evidence="2">
    <location>
        <begin position="540"/>
        <end position="568"/>
    </location>
</feature>
<evidence type="ECO:0000313" key="4">
    <source>
        <dbReference type="Proteomes" id="UP000321323"/>
    </source>
</evidence>
<keyword evidence="4" id="KW-1185">Reference proteome</keyword>
<dbReference type="CDD" id="cd00267">
    <property type="entry name" value="ABC_ATPase"/>
    <property type="match status" value="1"/>
</dbReference>
<proteinExistence type="predicted"/>
<organism evidence="3 4">
    <name type="scientific">[Empedobacter] haloabium</name>
    <dbReference type="NCBI Taxonomy" id="592317"/>
    <lineage>
        <taxon>Bacteria</taxon>
        <taxon>Pseudomonadati</taxon>
        <taxon>Pseudomonadota</taxon>
        <taxon>Betaproteobacteria</taxon>
        <taxon>Burkholderiales</taxon>
        <taxon>Oxalobacteraceae</taxon>
        <taxon>Telluria group</taxon>
        <taxon>Telluria group incertae sedis</taxon>
    </lineage>
</organism>
<dbReference type="Proteomes" id="UP000321323">
    <property type="component" value="Chromosome"/>
</dbReference>
<evidence type="ECO:0000313" key="3">
    <source>
        <dbReference type="EMBL" id="WUR15432.1"/>
    </source>
</evidence>
<dbReference type="EMBL" id="CP136508">
    <property type="protein sequence ID" value="WUR15432.1"/>
    <property type="molecule type" value="Genomic_DNA"/>
</dbReference>
<dbReference type="InterPro" id="IPR054787">
    <property type="entry name" value="TrlF_ATPase"/>
</dbReference>
<dbReference type="Gene3D" id="3.40.50.300">
    <property type="entry name" value="P-loop containing nucleotide triphosphate hydrolases"/>
    <property type="match status" value="2"/>
</dbReference>
<protein>
    <submittedName>
        <fullName evidence="3">AAA family ATPase</fullName>
    </submittedName>
</protein>
<reference evidence="3 4" key="1">
    <citation type="journal article" date="2019" name="Int. J. Syst. Evol. Microbiol.">
        <title>The Draft Whole-Genome Sequence of the Antibiotic Producer Empedobacter haloabium ATCC 31962 Provides Indications for Its Taxonomic Reclassification.</title>
        <authorList>
            <person name="Miess H."/>
            <person name="Arlt P."/>
            <person name="Apel A.K."/>
            <person name="Weber T."/>
            <person name="Nieselt K."/>
            <person name="Hanssen F."/>
            <person name="Czemmel S."/>
            <person name="Nahnsen S."/>
            <person name="Gross H."/>
        </authorList>
    </citation>
    <scope>NUCLEOTIDE SEQUENCE [LARGE SCALE GENOMIC DNA]</scope>
    <source>
        <strain evidence="3 4">ATCC 31962</strain>
    </source>
</reference>
<evidence type="ECO:0000256" key="1">
    <source>
        <dbReference type="SAM" id="Coils"/>
    </source>
</evidence>
<evidence type="ECO:0000256" key="2">
    <source>
        <dbReference type="SAM" id="MobiDB-lite"/>
    </source>
</evidence>
<keyword evidence="1" id="KW-0175">Coiled coil</keyword>
<gene>
    <name evidence="3" type="ORF">E7V67_010115</name>
</gene>
<feature type="compositionally biased region" description="Low complexity" evidence="2">
    <location>
        <begin position="555"/>
        <end position="567"/>
    </location>
</feature>
<name>A0ABZ1URS8_9BURK</name>
<sequence length="1028" mass="114866">MGNLSVGSTWKKWDLHVHTPSSIVHNYEGNQEEAWEAFLADLEALPSDFKVIGVNDYLFVDGYERIRREKANGRLSNIDLFLPVIELRLDKFAGVVKKGEDGLYSKSDWNRINLHVIFDELEPDTIRQQFLSALAPSYDLIPSAQEYRGRWNAVITPQSIAELGQLIIDSVPEDKRSAYGSALHEGFNNLCVSMEKILGALNNHNLQDRHLIAVGKTEWDNMKWDDQSIAEKKHVINRANIVFTAAESPAKYAQARRKLTEANVNDLLLDCSDAHAASGNQHKDRVGNCFTWIKADATFEGLRHALTEFNDRVYVGDRPPKLRLTDQHRTKYVSRIKIGKKPNSTAAHRWFDADIPLSHDLVAIIGNKGSGKSAMVDILSLAGGTKNGAGFSFLTPDRFRNPKTKFAAHFTTELVWHDGTSTEQHLDLDPSGAAVERVKYLPQKYVDTLCNELGELGSGTFDTELRKIIYTHIPEEDRLGHTSMDDYLAFKVAEIEQERARLLRDLAKANAEIMATEARMSDEFREALLAKLAAKKGELAAHDASRPAEVEDPSTSEAHQAESSAASKRIQELEELAANLREEEAAARNRKAALAKQHATLSRAEQAIDNHRSAHAQFVAELDRLLGEADARLHAADMVEFSINAAPLQGLLTSAKEETNALNKKLGGDSADSIPKRKEALESDIQAAKSKLGESARLFILYKEELGSWERRRAELVGAPDRPGTWTGLQAELDGLVDLPARLHAQTAARSETTKAIHALIARTVEEYRRLYAPVQAFVKSIESMEMPLPLGFDVRIEEASFQEHFLDNVNRQSRGSFAGVDESSALVRSLLREADFSSAEGAVEFVDKIDRMLRADYREIGEQRPTKFADQLKKGRQPNEVLDFIHGLGYLAPRYSLTYNGQEIGQLSPGERGLLLLVFYLLVDKDDIPLVIDQPEENLDNQTIYRVLVTCIKAAKQRRQVIMVTHNPNLAVVCDAEQIIYATHDKASNRFAYVAGAVESPEIKKCVVEILEGTEPAFKNRKRKYGL</sequence>
<dbReference type="SUPFAM" id="SSF52540">
    <property type="entry name" value="P-loop containing nucleoside triphosphate hydrolases"/>
    <property type="match status" value="1"/>
</dbReference>
<dbReference type="NCBIfam" id="NF045780">
    <property type="entry name" value="TrlF_fam_ATP"/>
    <property type="match status" value="1"/>
</dbReference>
<dbReference type="InterPro" id="IPR027417">
    <property type="entry name" value="P-loop_NTPase"/>
</dbReference>